<evidence type="ECO:0000313" key="3">
    <source>
        <dbReference type="Proteomes" id="UP000828251"/>
    </source>
</evidence>
<dbReference type="InterPro" id="IPR044730">
    <property type="entry name" value="RNase_H-like_dom_plant"/>
</dbReference>
<keyword evidence="3" id="KW-1185">Reference proteome</keyword>
<dbReference type="CDD" id="cd06222">
    <property type="entry name" value="RNase_H_like"/>
    <property type="match status" value="1"/>
</dbReference>
<dbReference type="Pfam" id="PF13456">
    <property type="entry name" value="RVT_3"/>
    <property type="match status" value="1"/>
</dbReference>
<dbReference type="GO" id="GO:0004523">
    <property type="term" value="F:RNA-DNA hybrid ribonuclease activity"/>
    <property type="evidence" value="ECO:0007669"/>
    <property type="project" value="InterPro"/>
</dbReference>
<dbReference type="InterPro" id="IPR053151">
    <property type="entry name" value="RNase_H-like"/>
</dbReference>
<dbReference type="InterPro" id="IPR036397">
    <property type="entry name" value="RNaseH_sf"/>
</dbReference>
<feature type="domain" description="RNase H type-1" evidence="1">
    <location>
        <begin position="96"/>
        <end position="149"/>
    </location>
</feature>
<dbReference type="PANTHER" id="PTHR47723:SF19">
    <property type="entry name" value="POLYNUCLEOTIDYL TRANSFERASE, RIBONUCLEASE H-LIKE SUPERFAMILY PROTEIN"/>
    <property type="match status" value="1"/>
</dbReference>
<name>A0A9D3VEL8_9ROSI</name>
<dbReference type="PANTHER" id="PTHR47723">
    <property type="entry name" value="OS05G0353850 PROTEIN"/>
    <property type="match status" value="1"/>
</dbReference>
<dbReference type="SUPFAM" id="SSF53098">
    <property type="entry name" value="Ribonuclease H-like"/>
    <property type="match status" value="1"/>
</dbReference>
<gene>
    <name evidence="2" type="ORF">J1N35_021466</name>
</gene>
<dbReference type="Gene3D" id="3.30.420.10">
    <property type="entry name" value="Ribonuclease H-like superfamily/Ribonuclease H"/>
    <property type="match status" value="1"/>
</dbReference>
<accession>A0A9D3VEL8</accession>
<sequence>MDLEPWLLGRIQSCLNILRRGMDWGTYFAVVCFKIWKQRHWFIFQNKGLNLREVVLRSLCMAKGYFGSTNNTVGSNRLTDSVTEWSKTPCGAVKINTDGARADSGMMALAGGVIRDDKGEWILGFSQNIGVGTVLQSELLAIFDGLSIA</sequence>
<reference evidence="2 3" key="1">
    <citation type="journal article" date="2021" name="Plant Biotechnol. J.">
        <title>Multi-omics assisted identification of the key and species-specific regulatory components of drought-tolerant mechanisms in Gossypium stocksii.</title>
        <authorList>
            <person name="Yu D."/>
            <person name="Ke L."/>
            <person name="Zhang D."/>
            <person name="Wu Y."/>
            <person name="Sun Y."/>
            <person name="Mei J."/>
            <person name="Sun J."/>
            <person name="Sun Y."/>
        </authorList>
    </citation>
    <scope>NUCLEOTIDE SEQUENCE [LARGE SCALE GENOMIC DNA]</scope>
    <source>
        <strain evidence="3">cv. E1</strain>
        <tissue evidence="2">Leaf</tissue>
    </source>
</reference>
<protein>
    <recommendedName>
        <fullName evidence="1">RNase H type-1 domain-containing protein</fullName>
    </recommendedName>
</protein>
<dbReference type="InterPro" id="IPR012337">
    <property type="entry name" value="RNaseH-like_sf"/>
</dbReference>
<dbReference type="GO" id="GO:0003676">
    <property type="term" value="F:nucleic acid binding"/>
    <property type="evidence" value="ECO:0007669"/>
    <property type="project" value="InterPro"/>
</dbReference>
<dbReference type="OrthoDB" id="1002594at2759"/>
<dbReference type="Proteomes" id="UP000828251">
    <property type="component" value="Unassembled WGS sequence"/>
</dbReference>
<dbReference type="EMBL" id="JAIQCV010000007">
    <property type="protein sequence ID" value="KAH1081705.1"/>
    <property type="molecule type" value="Genomic_DNA"/>
</dbReference>
<dbReference type="InterPro" id="IPR002156">
    <property type="entry name" value="RNaseH_domain"/>
</dbReference>
<evidence type="ECO:0000259" key="1">
    <source>
        <dbReference type="Pfam" id="PF13456"/>
    </source>
</evidence>
<proteinExistence type="predicted"/>
<dbReference type="AlphaFoldDB" id="A0A9D3VEL8"/>
<organism evidence="2 3">
    <name type="scientific">Gossypium stocksii</name>
    <dbReference type="NCBI Taxonomy" id="47602"/>
    <lineage>
        <taxon>Eukaryota</taxon>
        <taxon>Viridiplantae</taxon>
        <taxon>Streptophyta</taxon>
        <taxon>Embryophyta</taxon>
        <taxon>Tracheophyta</taxon>
        <taxon>Spermatophyta</taxon>
        <taxon>Magnoliopsida</taxon>
        <taxon>eudicotyledons</taxon>
        <taxon>Gunneridae</taxon>
        <taxon>Pentapetalae</taxon>
        <taxon>rosids</taxon>
        <taxon>malvids</taxon>
        <taxon>Malvales</taxon>
        <taxon>Malvaceae</taxon>
        <taxon>Malvoideae</taxon>
        <taxon>Gossypium</taxon>
    </lineage>
</organism>
<evidence type="ECO:0000313" key="2">
    <source>
        <dbReference type="EMBL" id="KAH1081705.1"/>
    </source>
</evidence>
<comment type="caution">
    <text evidence="2">The sequence shown here is derived from an EMBL/GenBank/DDBJ whole genome shotgun (WGS) entry which is preliminary data.</text>
</comment>